<reference evidence="1 2" key="1">
    <citation type="submission" date="2020-12" db="EMBL/GenBank/DDBJ databases">
        <title>Concerted genomic and epigenomic changes stabilize Arabidopsis allopolyploids.</title>
        <authorList>
            <person name="Chen Z."/>
        </authorList>
    </citation>
    <scope>NUCLEOTIDE SEQUENCE [LARGE SCALE GENOMIC DNA]</scope>
    <source>
        <strain evidence="1">As9502</strain>
        <tissue evidence="1">Leaf</tissue>
    </source>
</reference>
<keyword evidence="2" id="KW-1185">Reference proteome</keyword>
<dbReference type="OrthoDB" id="263283at2759"/>
<name>A0A8T1ZEI5_ARASU</name>
<accession>A0A8T1ZEI5</accession>
<dbReference type="EMBL" id="JAEFBJ010000011">
    <property type="protein sequence ID" value="KAG7557635.1"/>
    <property type="molecule type" value="Genomic_DNA"/>
</dbReference>
<evidence type="ECO:0000313" key="1">
    <source>
        <dbReference type="EMBL" id="KAG7557635.1"/>
    </source>
</evidence>
<dbReference type="Proteomes" id="UP000694251">
    <property type="component" value="Chromosome 11"/>
</dbReference>
<dbReference type="AlphaFoldDB" id="A0A8T1ZEI5"/>
<sequence>MGNKITKKVCKVLARTYLKVSDGWVYSTQNGLYICFPVTEKFSELFQESQLLGNDLKGSEDDNLTKGLSVNKISSSAALNLLKEHGAKKYQYLMAYRSFWMSFHRMGAAWKYCCASCNIL</sequence>
<organism evidence="1 2">
    <name type="scientific">Arabidopsis suecica</name>
    <name type="common">Swedish thale-cress</name>
    <name type="synonym">Cardaminopsis suecica</name>
    <dbReference type="NCBI Taxonomy" id="45249"/>
    <lineage>
        <taxon>Eukaryota</taxon>
        <taxon>Viridiplantae</taxon>
        <taxon>Streptophyta</taxon>
        <taxon>Embryophyta</taxon>
        <taxon>Tracheophyta</taxon>
        <taxon>Spermatophyta</taxon>
        <taxon>Magnoliopsida</taxon>
        <taxon>eudicotyledons</taxon>
        <taxon>Gunneridae</taxon>
        <taxon>Pentapetalae</taxon>
        <taxon>rosids</taxon>
        <taxon>malvids</taxon>
        <taxon>Brassicales</taxon>
        <taxon>Brassicaceae</taxon>
        <taxon>Camelineae</taxon>
        <taxon>Arabidopsis</taxon>
    </lineage>
</organism>
<protein>
    <submittedName>
        <fullName evidence="1">Uncharacterized protein</fullName>
    </submittedName>
</protein>
<comment type="caution">
    <text evidence="1">The sequence shown here is derived from an EMBL/GenBank/DDBJ whole genome shotgun (WGS) entry which is preliminary data.</text>
</comment>
<gene>
    <name evidence="1" type="ORF">ISN44_As11g036000</name>
</gene>
<evidence type="ECO:0000313" key="2">
    <source>
        <dbReference type="Proteomes" id="UP000694251"/>
    </source>
</evidence>
<proteinExistence type="predicted"/>